<evidence type="ECO:0008006" key="3">
    <source>
        <dbReference type="Google" id="ProtNLM"/>
    </source>
</evidence>
<dbReference type="EMBL" id="BSPL01000013">
    <property type="protein sequence ID" value="GLS70154.1"/>
    <property type="molecule type" value="Genomic_DNA"/>
</dbReference>
<reference evidence="2" key="1">
    <citation type="journal article" date="2019" name="Int. J. Syst. Evol. Microbiol.">
        <title>The Global Catalogue of Microorganisms (GCM) 10K type strain sequencing project: providing services to taxonomists for standard genome sequencing and annotation.</title>
        <authorList>
            <consortium name="The Broad Institute Genomics Platform"/>
            <consortium name="The Broad Institute Genome Sequencing Center for Infectious Disease"/>
            <person name="Wu L."/>
            <person name="Ma J."/>
        </authorList>
    </citation>
    <scope>NUCLEOTIDE SEQUENCE [LARGE SCALE GENOMIC DNA]</scope>
    <source>
        <strain evidence="2">NBRC 103632</strain>
    </source>
</reference>
<comment type="caution">
    <text evidence="1">The sequence shown here is derived from an EMBL/GenBank/DDBJ whole genome shotgun (WGS) entry which is preliminary data.</text>
</comment>
<dbReference type="RefSeq" id="WP_238196383.1">
    <property type="nucleotide sequence ID" value="NZ_BPQZ01000010.1"/>
</dbReference>
<evidence type="ECO:0000313" key="2">
    <source>
        <dbReference type="Proteomes" id="UP001157440"/>
    </source>
</evidence>
<dbReference type="AlphaFoldDB" id="A0AA37TAX5"/>
<evidence type="ECO:0000313" key="1">
    <source>
        <dbReference type="EMBL" id="GLS70154.1"/>
    </source>
</evidence>
<proteinExistence type="predicted"/>
<organism evidence="1 2">
    <name type="scientific">Methylobacterium tardum</name>
    <dbReference type="NCBI Taxonomy" id="374432"/>
    <lineage>
        <taxon>Bacteria</taxon>
        <taxon>Pseudomonadati</taxon>
        <taxon>Pseudomonadota</taxon>
        <taxon>Alphaproteobacteria</taxon>
        <taxon>Hyphomicrobiales</taxon>
        <taxon>Methylobacteriaceae</taxon>
        <taxon>Methylobacterium</taxon>
    </lineage>
</organism>
<name>A0AA37TAX5_9HYPH</name>
<keyword evidence="2" id="KW-1185">Reference proteome</keyword>
<gene>
    <name evidence="1" type="ORF">GCM10007890_21670</name>
</gene>
<sequence length="72" mass="7793">MQGDQSTVVPLADRLAWSPEEFGNVSGQGRTLVYEHIRAGNLATRKSGRRTLILREDGLAFLRSLPAGGRAA</sequence>
<accession>A0AA37TAX5</accession>
<protein>
    <recommendedName>
        <fullName evidence="3">Helix-turn-helix domain-containing protein</fullName>
    </recommendedName>
</protein>
<dbReference type="Proteomes" id="UP001157440">
    <property type="component" value="Unassembled WGS sequence"/>
</dbReference>